<dbReference type="PANTHER" id="PTHR31566:SF0">
    <property type="entry name" value="CYTOCHROME C BIOGENESIS PROTEIN CCS1, CHLOROPLASTIC"/>
    <property type="match status" value="1"/>
</dbReference>
<comment type="subcellular location">
    <subcellularLocation>
        <location evidence="1">Membrane</location>
        <topology evidence="1">Multi-pass membrane protein</topology>
    </subcellularLocation>
</comment>
<comment type="caution">
    <text evidence="8">The sequence shown here is derived from an EMBL/GenBank/DDBJ whole genome shotgun (WGS) entry which is preliminary data.</text>
</comment>
<keyword evidence="3" id="KW-0201">Cytochrome c-type biogenesis</keyword>
<gene>
    <name evidence="8" type="ORF">FE782_06725</name>
</gene>
<dbReference type="Proteomes" id="UP000309676">
    <property type="component" value="Unassembled WGS sequence"/>
</dbReference>
<evidence type="ECO:0000256" key="6">
    <source>
        <dbReference type="SAM" id="Phobius"/>
    </source>
</evidence>
<sequence>MNETPKPLDMRYDGAPRRSQKADKDWLDHVWSFFSSVRVGMWLIVLTLLGAAIGSVYPQEEAFLTPPGVDYYTERYGWTGKWYYLLGLSHTYSSWWFQVIVIMLGASIVIASLDRAIPLYKALKKQKPDRTVEFLRRQQVSYETDLAIPTDAGAQSAEASRLADEAEKALRKLRFRTSRVGNAVMGEKYRWSRWGPYVNHLGLIIFLLIVLVRTLPGFTLEEYVDVLEGDTVRIAGTNFYVKNERFTVEFYENEELRGQFQEEERVVPKLFKTEAVLYECTDRCGTSDPVLVEATRGDILVNHPLEYRGLSIYQFGYEATPQIRSVDVSLIDKKTGEAFGKFTLKTVNPDLAYEAGPYKLRLHNYYPEFSLDANGEPTTVSAERPNAPAYIFMITGPGLPEAGASYLYFPREIDKERFRQDDINAAVGTGDMFDIRAGGMEDVEISTYTSTLTARKDLTVPYLLLGGAICMLGLVMGFYWQHRRIWVRIDGNRLTLGAHTNKNWHGMKQETAKLLAALGLDASAALSGKSKAGDPS</sequence>
<keyword evidence="5 6" id="KW-0472">Membrane</keyword>
<dbReference type="OrthoDB" id="9770923at2"/>
<evidence type="ECO:0000313" key="8">
    <source>
        <dbReference type="EMBL" id="TLS53056.1"/>
    </source>
</evidence>
<feature type="domain" description="ResB-like" evidence="7">
    <location>
        <begin position="37"/>
        <end position="379"/>
    </location>
</feature>
<feature type="transmembrane region" description="Helical" evidence="6">
    <location>
        <begin position="39"/>
        <end position="57"/>
    </location>
</feature>
<keyword evidence="4 6" id="KW-1133">Transmembrane helix</keyword>
<evidence type="ECO:0000256" key="5">
    <source>
        <dbReference type="ARBA" id="ARBA00023136"/>
    </source>
</evidence>
<organism evidence="8 9">
    <name type="scientific">Paenibacillus antri</name>
    <dbReference type="NCBI Taxonomy" id="2582848"/>
    <lineage>
        <taxon>Bacteria</taxon>
        <taxon>Bacillati</taxon>
        <taxon>Bacillota</taxon>
        <taxon>Bacilli</taxon>
        <taxon>Bacillales</taxon>
        <taxon>Paenibacillaceae</taxon>
        <taxon>Paenibacillus</taxon>
    </lineage>
</organism>
<dbReference type="GO" id="GO:0017004">
    <property type="term" value="P:cytochrome complex assembly"/>
    <property type="evidence" value="ECO:0007669"/>
    <property type="project" value="UniProtKB-KW"/>
</dbReference>
<evidence type="ECO:0000259" key="7">
    <source>
        <dbReference type="Pfam" id="PF05140"/>
    </source>
</evidence>
<dbReference type="AlphaFoldDB" id="A0A5R9GFA1"/>
<name>A0A5R9GFA1_9BACL</name>
<keyword evidence="2 6" id="KW-0812">Transmembrane</keyword>
<evidence type="ECO:0000313" key="9">
    <source>
        <dbReference type="Proteomes" id="UP000309676"/>
    </source>
</evidence>
<evidence type="ECO:0000256" key="3">
    <source>
        <dbReference type="ARBA" id="ARBA00022748"/>
    </source>
</evidence>
<dbReference type="EMBL" id="VCIW01000003">
    <property type="protein sequence ID" value="TLS53056.1"/>
    <property type="molecule type" value="Genomic_DNA"/>
</dbReference>
<evidence type="ECO:0000256" key="1">
    <source>
        <dbReference type="ARBA" id="ARBA00004141"/>
    </source>
</evidence>
<keyword evidence="9" id="KW-1185">Reference proteome</keyword>
<feature type="domain" description="ResB-like" evidence="7">
    <location>
        <begin position="412"/>
        <end position="510"/>
    </location>
</feature>
<accession>A0A5R9GFA1</accession>
<protein>
    <submittedName>
        <fullName evidence="8">Cytochrome c biogenesis protein ResB</fullName>
    </submittedName>
</protein>
<dbReference type="GO" id="GO:0016020">
    <property type="term" value="C:membrane"/>
    <property type="evidence" value="ECO:0007669"/>
    <property type="project" value="UniProtKB-SubCell"/>
</dbReference>
<dbReference type="Pfam" id="PF05140">
    <property type="entry name" value="ResB"/>
    <property type="match status" value="2"/>
</dbReference>
<proteinExistence type="predicted"/>
<feature type="transmembrane region" description="Helical" evidence="6">
    <location>
        <begin position="460"/>
        <end position="480"/>
    </location>
</feature>
<feature type="transmembrane region" description="Helical" evidence="6">
    <location>
        <begin position="197"/>
        <end position="215"/>
    </location>
</feature>
<dbReference type="RefSeq" id="WP_138193297.1">
    <property type="nucleotide sequence ID" value="NZ_VCIW01000003.1"/>
</dbReference>
<evidence type="ECO:0000256" key="4">
    <source>
        <dbReference type="ARBA" id="ARBA00022989"/>
    </source>
</evidence>
<feature type="transmembrane region" description="Helical" evidence="6">
    <location>
        <begin position="95"/>
        <end position="117"/>
    </location>
</feature>
<evidence type="ECO:0000256" key="2">
    <source>
        <dbReference type="ARBA" id="ARBA00022692"/>
    </source>
</evidence>
<dbReference type="InterPro" id="IPR023494">
    <property type="entry name" value="Cyt_c_bgen_Ccs1/CcsB/ResB"/>
</dbReference>
<dbReference type="InterPro" id="IPR007816">
    <property type="entry name" value="ResB-like_domain"/>
</dbReference>
<dbReference type="PANTHER" id="PTHR31566">
    <property type="entry name" value="CYTOCHROME C BIOGENESIS PROTEIN CCS1, CHLOROPLASTIC"/>
    <property type="match status" value="1"/>
</dbReference>
<reference evidence="8 9" key="1">
    <citation type="submission" date="2019-05" db="EMBL/GenBank/DDBJ databases">
        <authorList>
            <person name="Narsing Rao M.P."/>
            <person name="Li W.J."/>
        </authorList>
    </citation>
    <scope>NUCLEOTIDE SEQUENCE [LARGE SCALE GENOMIC DNA]</scope>
    <source>
        <strain evidence="8 9">SYSU_K30003</strain>
    </source>
</reference>